<proteinExistence type="predicted"/>
<dbReference type="Gene3D" id="1.20.1270.60">
    <property type="entry name" value="Arfaptin homology (AH) domain/BAR domain"/>
    <property type="match status" value="1"/>
</dbReference>
<reference evidence="5" key="1">
    <citation type="submission" date="2021-02" db="EMBL/GenBank/DDBJ databases">
        <authorList>
            <person name="Nowell W R."/>
        </authorList>
    </citation>
    <scope>NUCLEOTIDE SEQUENCE</scope>
    <source>
        <strain evidence="5">Ploen Becks lab</strain>
    </source>
</reference>
<comment type="caution">
    <text evidence="5">The sequence shown here is derived from an EMBL/GenBank/DDBJ whole genome shotgun (WGS) entry which is preliminary data.</text>
</comment>
<evidence type="ECO:0000256" key="3">
    <source>
        <dbReference type="SAM" id="MobiDB-lite"/>
    </source>
</evidence>
<feature type="compositionally biased region" description="Low complexity" evidence="3">
    <location>
        <begin position="12"/>
        <end position="39"/>
    </location>
</feature>
<feature type="region of interest" description="Disordered" evidence="3">
    <location>
        <begin position="1"/>
        <end position="39"/>
    </location>
</feature>
<evidence type="ECO:0000313" key="6">
    <source>
        <dbReference type="Proteomes" id="UP000663879"/>
    </source>
</evidence>
<dbReference type="AlphaFoldDB" id="A0A814CZ28"/>
<organism evidence="5 6">
    <name type="scientific">Brachionus calyciflorus</name>
    <dbReference type="NCBI Taxonomy" id="104777"/>
    <lineage>
        <taxon>Eukaryota</taxon>
        <taxon>Metazoa</taxon>
        <taxon>Spiralia</taxon>
        <taxon>Gnathifera</taxon>
        <taxon>Rotifera</taxon>
        <taxon>Eurotatoria</taxon>
        <taxon>Monogononta</taxon>
        <taxon>Pseudotrocha</taxon>
        <taxon>Ploima</taxon>
        <taxon>Brachionidae</taxon>
        <taxon>Brachionus</taxon>
    </lineage>
</organism>
<dbReference type="PANTHER" id="PTHR23065">
    <property type="entry name" value="PROLINE-SERINE-THREONINE PHOSPHATASE INTERACTING PROTEIN 1"/>
    <property type="match status" value="1"/>
</dbReference>
<dbReference type="GO" id="GO:0030136">
    <property type="term" value="C:clathrin-coated vesicle"/>
    <property type="evidence" value="ECO:0007669"/>
    <property type="project" value="TreeGrafter"/>
</dbReference>
<keyword evidence="1 2" id="KW-0175">Coiled coil</keyword>
<evidence type="ECO:0000256" key="2">
    <source>
        <dbReference type="PROSITE-ProRule" id="PRU01077"/>
    </source>
</evidence>
<gene>
    <name evidence="5" type="ORF">OXX778_LOCUS13753</name>
</gene>
<dbReference type="Proteomes" id="UP000663879">
    <property type="component" value="Unassembled WGS sequence"/>
</dbReference>
<feature type="domain" description="F-BAR" evidence="4">
    <location>
        <begin position="48"/>
        <end position="335"/>
    </location>
</feature>
<dbReference type="InterPro" id="IPR031160">
    <property type="entry name" value="F_BAR_dom"/>
</dbReference>
<dbReference type="SUPFAM" id="SSF103657">
    <property type="entry name" value="BAR/IMD domain-like"/>
    <property type="match status" value="1"/>
</dbReference>
<dbReference type="Pfam" id="PF22699">
    <property type="entry name" value="GMIP-like_FCH"/>
    <property type="match status" value="1"/>
</dbReference>
<feature type="region of interest" description="Disordered" evidence="3">
    <location>
        <begin position="501"/>
        <end position="548"/>
    </location>
</feature>
<evidence type="ECO:0000313" key="5">
    <source>
        <dbReference type="EMBL" id="CAF0947278.1"/>
    </source>
</evidence>
<feature type="compositionally biased region" description="Polar residues" evidence="3">
    <location>
        <begin position="395"/>
        <end position="405"/>
    </location>
</feature>
<feature type="compositionally biased region" description="Basic and acidic residues" evidence="3">
    <location>
        <begin position="510"/>
        <end position="520"/>
    </location>
</feature>
<dbReference type="PROSITE" id="PS51741">
    <property type="entry name" value="F_BAR"/>
    <property type="match status" value="1"/>
</dbReference>
<dbReference type="GO" id="GO:0072583">
    <property type="term" value="P:clathrin-dependent endocytosis"/>
    <property type="evidence" value="ECO:0007669"/>
    <property type="project" value="TreeGrafter"/>
</dbReference>
<dbReference type="GO" id="GO:0048268">
    <property type="term" value="P:clathrin coat assembly"/>
    <property type="evidence" value="ECO:0007669"/>
    <property type="project" value="TreeGrafter"/>
</dbReference>
<sequence length="901" mass="103104">MVNQNQRPTSPPINSSINTSSSSSSTTQNNNNNNTTHHNSILFSQNSKLFCDNFWGDRANGFDVLCQNLKHQLTSAKDLETYLRESLNTEDQYARSLNKLVSVINKFSSNGSFNPLWSLLRDLNEKYSTSHSTLGQTLQDLIKDVQKYAEDLSKKVKRIRENEQQTQIIVQNYQESQNILNKSRDQYHNICCEFDKLKRQLDHGQLAQYQQMSQQQQVSASNLLNLVPGSLNSNNLNSTLTTNKVSQLIKLEKKMKLSCDDYKSSIEKYNNIRLDYERKLIDSCNQFQYAEEMHLKQMRNYIETYSRIISVINSQKSQIMNEFNMKLENYTCEYLLGLFVENKRTGQERPDVAQFVESPINTPNVTANNNNNNDNDFVLNENEFKNFFQTSYSQLNSEKTQSPVQNNNDSKNKDSKGLNIFNVDFLTGRNKNKKTQNKSNQQTKISNSKLSTQAKQIPNATTIPQNNNLEELTKTNNIEDKSINSLSLDLLDHLKISDVDSEGYSLRPDSSIDLRRKTNDDMNNYVSSSSSSSSSSSDSDSDTDDQPVKINLKINPKKDHVDKSENVEALKEISKNLILQKPPAKTAKTKTYYYNYEPNMTRSISVGSNLQSDSLNKTNESSLFELDFSPKPKIQNENSLYNIDEDKEVESSFQYNLSIKKPTVSSSPAGRFTPACFPGRTTPDFRHTTSFFEQQGTRASIVSPLTINSGIDIIPIAVNFNETIHAYFKIGDASKFKIKCFGCMKISFPFAILKLLSLELPNLEFNLKNLHILNADLKLNSLLLENLESNSFVLNEFNFKFRTHNLISELKSQHQLNKQAAFFNFELLKYEFKYGLDEAPLVLAANWSCNYEEQTIELILDYKFNYTKSLSQCNFMILMPMVSKSNGKDYRISLDKSEPNA</sequence>
<protein>
    <recommendedName>
        <fullName evidence="4">F-BAR domain-containing protein</fullName>
    </recommendedName>
</protein>
<dbReference type="GO" id="GO:0005886">
    <property type="term" value="C:plasma membrane"/>
    <property type="evidence" value="ECO:0007669"/>
    <property type="project" value="TreeGrafter"/>
</dbReference>
<evidence type="ECO:0000256" key="1">
    <source>
        <dbReference type="ARBA" id="ARBA00023054"/>
    </source>
</evidence>
<dbReference type="EMBL" id="CAJNOC010002701">
    <property type="protein sequence ID" value="CAF0947278.1"/>
    <property type="molecule type" value="Genomic_DNA"/>
</dbReference>
<dbReference type="Pfam" id="PF00611">
    <property type="entry name" value="FCH"/>
    <property type="match status" value="1"/>
</dbReference>
<dbReference type="InterPro" id="IPR001060">
    <property type="entry name" value="FCH_dom"/>
</dbReference>
<accession>A0A814CZ28</accession>
<feature type="non-terminal residue" evidence="5">
    <location>
        <position position="901"/>
    </location>
</feature>
<dbReference type="InterPro" id="IPR027267">
    <property type="entry name" value="AH/BAR_dom_sf"/>
</dbReference>
<feature type="region of interest" description="Disordered" evidence="3">
    <location>
        <begin position="395"/>
        <end position="468"/>
    </location>
</feature>
<dbReference type="InterPro" id="IPR054713">
    <property type="entry name" value="GMIP/FCHO2-like_FCH"/>
</dbReference>
<name>A0A814CZ28_9BILA</name>
<dbReference type="GO" id="GO:0005905">
    <property type="term" value="C:clathrin-coated pit"/>
    <property type="evidence" value="ECO:0007669"/>
    <property type="project" value="TreeGrafter"/>
</dbReference>
<feature type="compositionally biased region" description="Polar residues" evidence="3">
    <location>
        <begin position="445"/>
        <end position="465"/>
    </location>
</feature>
<dbReference type="SMART" id="SM00055">
    <property type="entry name" value="FCH"/>
    <property type="match status" value="1"/>
</dbReference>
<evidence type="ECO:0000259" key="4">
    <source>
        <dbReference type="PROSITE" id="PS51741"/>
    </source>
</evidence>
<dbReference type="PANTHER" id="PTHR23065:SF15">
    <property type="entry name" value="AT02057P"/>
    <property type="match status" value="1"/>
</dbReference>
<dbReference type="OrthoDB" id="5593455at2759"/>
<feature type="compositionally biased region" description="Low complexity" evidence="3">
    <location>
        <begin position="527"/>
        <end position="538"/>
    </location>
</feature>
<keyword evidence="6" id="KW-1185">Reference proteome</keyword>